<organism evidence="1 2">
    <name type="scientific">Actinomadura rubrisoli</name>
    <dbReference type="NCBI Taxonomy" id="2530368"/>
    <lineage>
        <taxon>Bacteria</taxon>
        <taxon>Bacillati</taxon>
        <taxon>Actinomycetota</taxon>
        <taxon>Actinomycetes</taxon>
        <taxon>Streptosporangiales</taxon>
        <taxon>Thermomonosporaceae</taxon>
        <taxon>Actinomadura</taxon>
    </lineage>
</organism>
<dbReference type="InterPro" id="IPR029044">
    <property type="entry name" value="Nucleotide-diphossugar_trans"/>
</dbReference>
<dbReference type="OrthoDB" id="3356875at2"/>
<accession>A0A4R5CF39</accession>
<dbReference type="AlphaFoldDB" id="A0A4R5CF39"/>
<reference evidence="1 2" key="1">
    <citation type="submission" date="2019-03" db="EMBL/GenBank/DDBJ databases">
        <title>Draft genome sequences of novel Actinobacteria.</title>
        <authorList>
            <person name="Sahin N."/>
            <person name="Ay H."/>
            <person name="Saygin H."/>
        </authorList>
    </citation>
    <scope>NUCLEOTIDE SEQUENCE [LARGE SCALE GENOMIC DNA]</scope>
    <source>
        <strain evidence="1 2">H3C3</strain>
    </source>
</reference>
<gene>
    <name evidence="1" type="ORF">E1298_00890</name>
</gene>
<proteinExistence type="predicted"/>
<evidence type="ECO:0000313" key="2">
    <source>
        <dbReference type="Proteomes" id="UP000294513"/>
    </source>
</evidence>
<protein>
    <recommendedName>
        <fullName evidence="3">Glycosyltransferase</fullName>
    </recommendedName>
</protein>
<keyword evidence="2" id="KW-1185">Reference proteome</keyword>
<evidence type="ECO:0008006" key="3">
    <source>
        <dbReference type="Google" id="ProtNLM"/>
    </source>
</evidence>
<dbReference type="Proteomes" id="UP000294513">
    <property type="component" value="Unassembled WGS sequence"/>
</dbReference>
<evidence type="ECO:0000313" key="1">
    <source>
        <dbReference type="EMBL" id="TDD97619.1"/>
    </source>
</evidence>
<dbReference type="SUPFAM" id="SSF53448">
    <property type="entry name" value="Nucleotide-diphospho-sugar transferases"/>
    <property type="match status" value="1"/>
</dbReference>
<dbReference type="EMBL" id="SMKU01000002">
    <property type="protein sequence ID" value="TDD97619.1"/>
    <property type="molecule type" value="Genomic_DNA"/>
</dbReference>
<comment type="caution">
    <text evidence="1">The sequence shown here is derived from an EMBL/GenBank/DDBJ whole genome shotgun (WGS) entry which is preliminary data.</text>
</comment>
<sequence>MPADLLIIVPSRGRPHNIAALWDAWQATTTGAAELLVAADDDDPTLPGYRQVCGERGIELRIGPRRRMVPTLNEVALERATRHFALGFLGDDHRPRTLGWSAHYLAHLQSLGSGFVYGNDLVAKDRLPTQWAQTSDIVQTLGAMIPAHVTHLWADNQIWDLGHAIDRIRYLPDVIVEHCHPLAGTADDDDRYQEVNHPDAFEADRLVYADWYANQFPADAEKLRTLIGASR</sequence>
<name>A0A4R5CF39_9ACTN</name>
<dbReference type="RefSeq" id="WP_131888781.1">
    <property type="nucleotide sequence ID" value="NZ_SMKU01000002.1"/>
</dbReference>